<evidence type="ECO:0000256" key="1">
    <source>
        <dbReference type="ARBA" id="ARBA00004651"/>
    </source>
</evidence>
<keyword evidence="10" id="KW-0813">Transport</keyword>
<keyword evidence="5 10" id="KW-0472">Membrane</keyword>
<comment type="activity regulation">
    <text evidence="10">Na(+) is not transported, but it plays an essential structural role and its presence is essential for fluoride channel function.</text>
</comment>
<evidence type="ECO:0000313" key="12">
    <source>
        <dbReference type="Proteomes" id="UP000320216"/>
    </source>
</evidence>
<dbReference type="GO" id="GO:0062054">
    <property type="term" value="F:fluoride channel activity"/>
    <property type="evidence" value="ECO:0007669"/>
    <property type="project" value="UniProtKB-UniRule"/>
</dbReference>
<evidence type="ECO:0000256" key="3">
    <source>
        <dbReference type="ARBA" id="ARBA00022692"/>
    </source>
</evidence>
<evidence type="ECO:0000313" key="11">
    <source>
        <dbReference type="EMBL" id="QDZ15577.1"/>
    </source>
</evidence>
<keyword evidence="12" id="KW-1185">Reference proteome</keyword>
<evidence type="ECO:0000256" key="9">
    <source>
        <dbReference type="ARBA" id="ARBA00049940"/>
    </source>
</evidence>
<feature type="binding site" evidence="10">
    <location>
        <position position="116"/>
    </location>
    <ligand>
        <name>Na(+)</name>
        <dbReference type="ChEBI" id="CHEBI:29101"/>
        <note>structural</note>
    </ligand>
</feature>
<dbReference type="GO" id="GO:0046872">
    <property type="term" value="F:metal ion binding"/>
    <property type="evidence" value="ECO:0007669"/>
    <property type="project" value="UniProtKB-KW"/>
</dbReference>
<feature type="binding site" evidence="10">
    <location>
        <position position="119"/>
    </location>
    <ligand>
        <name>Na(+)</name>
        <dbReference type="ChEBI" id="CHEBI:29101"/>
        <note>structural</note>
    </ligand>
</feature>
<dbReference type="PANTHER" id="PTHR28259:SF1">
    <property type="entry name" value="FLUORIDE EXPORT PROTEIN 1-RELATED"/>
    <property type="match status" value="1"/>
</dbReference>
<evidence type="ECO:0000256" key="4">
    <source>
        <dbReference type="ARBA" id="ARBA00022989"/>
    </source>
</evidence>
<evidence type="ECO:0000256" key="2">
    <source>
        <dbReference type="ARBA" id="ARBA00022475"/>
    </source>
</evidence>
<dbReference type="GO" id="GO:0005886">
    <property type="term" value="C:plasma membrane"/>
    <property type="evidence" value="ECO:0007669"/>
    <property type="project" value="UniProtKB-SubCell"/>
</dbReference>
<keyword evidence="6 10" id="KW-0407">Ion channel</keyword>
<evidence type="ECO:0000256" key="5">
    <source>
        <dbReference type="ARBA" id="ARBA00023136"/>
    </source>
</evidence>
<keyword evidence="3 10" id="KW-0812">Transmembrane</keyword>
<dbReference type="PANTHER" id="PTHR28259">
    <property type="entry name" value="FLUORIDE EXPORT PROTEIN 1-RELATED"/>
    <property type="match status" value="1"/>
</dbReference>
<reference evidence="11 12" key="1">
    <citation type="submission" date="2019-07" db="EMBL/GenBank/DDBJ databases">
        <title>Full genome sequence of Humibacter sp. WJ7-1.</title>
        <authorList>
            <person name="Im W.-T."/>
        </authorList>
    </citation>
    <scope>NUCLEOTIDE SEQUENCE [LARGE SCALE GENOMIC DNA]</scope>
    <source>
        <strain evidence="11 12">WJ7-1</strain>
    </source>
</reference>
<dbReference type="Proteomes" id="UP000320216">
    <property type="component" value="Chromosome"/>
</dbReference>
<comment type="subcellular location">
    <subcellularLocation>
        <location evidence="1 10">Cell membrane</location>
        <topology evidence="1 10">Multi-pass membrane protein</topology>
    </subcellularLocation>
</comment>
<dbReference type="Pfam" id="PF02537">
    <property type="entry name" value="CRCB"/>
    <property type="match status" value="1"/>
</dbReference>
<dbReference type="AlphaFoldDB" id="A0A5B8M4R2"/>
<keyword evidence="2 10" id="KW-1003">Cell membrane</keyword>
<dbReference type="EMBL" id="CP042305">
    <property type="protein sequence ID" value="QDZ15577.1"/>
    <property type="molecule type" value="Genomic_DNA"/>
</dbReference>
<dbReference type="InterPro" id="IPR003691">
    <property type="entry name" value="FluC"/>
</dbReference>
<dbReference type="NCBIfam" id="TIGR00494">
    <property type="entry name" value="crcB"/>
    <property type="match status" value="1"/>
</dbReference>
<keyword evidence="10" id="KW-0406">Ion transport</keyword>
<evidence type="ECO:0000256" key="8">
    <source>
        <dbReference type="ARBA" id="ARBA00035585"/>
    </source>
</evidence>
<feature type="transmembrane region" description="Helical" evidence="10">
    <location>
        <begin position="141"/>
        <end position="163"/>
    </location>
</feature>
<keyword evidence="10" id="KW-0915">Sodium</keyword>
<organism evidence="11 12">
    <name type="scientific">Humibacter ginsenosidimutans</name>
    <dbReference type="NCBI Taxonomy" id="2599293"/>
    <lineage>
        <taxon>Bacteria</taxon>
        <taxon>Bacillati</taxon>
        <taxon>Actinomycetota</taxon>
        <taxon>Actinomycetes</taxon>
        <taxon>Micrococcales</taxon>
        <taxon>Microbacteriaceae</taxon>
        <taxon>Humibacter</taxon>
    </lineage>
</organism>
<gene>
    <name evidence="10 11" type="primary">crcB</name>
    <name evidence="10" type="synonym">fluC</name>
    <name evidence="11" type="ORF">FPZ11_13130</name>
</gene>
<name>A0A5B8M4R2_9MICO</name>
<feature type="transmembrane region" description="Helical" evidence="10">
    <location>
        <begin position="108"/>
        <end position="129"/>
    </location>
</feature>
<evidence type="ECO:0000256" key="10">
    <source>
        <dbReference type="HAMAP-Rule" id="MF_00454"/>
    </source>
</evidence>
<evidence type="ECO:0000256" key="7">
    <source>
        <dbReference type="ARBA" id="ARBA00035120"/>
    </source>
</evidence>
<evidence type="ECO:0000256" key="6">
    <source>
        <dbReference type="ARBA" id="ARBA00023303"/>
    </source>
</evidence>
<dbReference type="KEGG" id="huw:FPZ11_13130"/>
<accession>A0A5B8M4R2</accession>
<keyword evidence="4 10" id="KW-1133">Transmembrane helix</keyword>
<dbReference type="HAMAP" id="MF_00454">
    <property type="entry name" value="FluC"/>
    <property type="match status" value="1"/>
</dbReference>
<dbReference type="GO" id="GO:0140114">
    <property type="term" value="P:cellular detoxification of fluoride"/>
    <property type="evidence" value="ECO:0007669"/>
    <property type="project" value="UniProtKB-UniRule"/>
</dbReference>
<comment type="function">
    <text evidence="9 10">Fluoride-specific ion channel. Important for reducing fluoride concentration in the cell, thus reducing its toxicity.</text>
</comment>
<comment type="similarity">
    <text evidence="7 10">Belongs to the fluoride channel Fluc/FEX (TC 1.A.43) family.</text>
</comment>
<comment type="catalytic activity">
    <reaction evidence="8">
        <text>fluoride(in) = fluoride(out)</text>
        <dbReference type="Rhea" id="RHEA:76159"/>
        <dbReference type="ChEBI" id="CHEBI:17051"/>
    </reaction>
    <physiologicalReaction direction="left-to-right" evidence="8">
        <dbReference type="Rhea" id="RHEA:76160"/>
    </physiologicalReaction>
</comment>
<proteinExistence type="inferred from homology"/>
<protein>
    <recommendedName>
        <fullName evidence="10">Fluoride-specific ion channel FluC</fullName>
    </recommendedName>
</protein>
<keyword evidence="10" id="KW-0479">Metal-binding</keyword>
<sequence length="164" mass="17014">MARRRLLARHAHHGPGRVARGNRGGHGHRAAARRSWADAVSPALLVVLVAVSGGVGAVARFVLDGVLRSRLRWVVPAGTMIINVSGSLLLGLLTGLVAFHATPDDWRIVLGTGFLGGYTTFSTASFETARLVIERKGPASVLNGLGMLVLTVLAATAGLALAAL</sequence>
<feature type="transmembrane region" description="Helical" evidence="10">
    <location>
        <begin position="75"/>
        <end position="102"/>
    </location>
</feature>
<feature type="transmembrane region" description="Helical" evidence="10">
    <location>
        <begin position="43"/>
        <end position="63"/>
    </location>
</feature>